<dbReference type="InterPro" id="IPR024909">
    <property type="entry name" value="Cys-tRNA/MSH_ligase"/>
</dbReference>
<dbReference type="InterPro" id="IPR015803">
    <property type="entry name" value="Cys-tRNA-ligase"/>
</dbReference>
<dbReference type="RefSeq" id="WP_102243337.1">
    <property type="nucleotide sequence ID" value="NZ_CP025704.1"/>
</dbReference>
<dbReference type="NCBIfam" id="TIGR00435">
    <property type="entry name" value="cysS"/>
    <property type="match status" value="1"/>
</dbReference>
<evidence type="ECO:0000313" key="17">
    <source>
        <dbReference type="Proteomes" id="UP000235584"/>
    </source>
</evidence>
<dbReference type="KEGG" id="bsto:C0V70_07975"/>
<keyword evidence="6 12" id="KW-0479">Metal-binding</keyword>
<evidence type="ECO:0000256" key="10">
    <source>
        <dbReference type="ARBA" id="ARBA00022917"/>
    </source>
</evidence>
<organism evidence="16 17">
    <name type="scientific">Bacteriovorax stolpii</name>
    <name type="common">Bdellovibrio stolpii</name>
    <dbReference type="NCBI Taxonomy" id="960"/>
    <lineage>
        <taxon>Bacteria</taxon>
        <taxon>Pseudomonadati</taxon>
        <taxon>Bdellovibrionota</taxon>
        <taxon>Bacteriovoracia</taxon>
        <taxon>Bacteriovoracales</taxon>
        <taxon>Bacteriovoracaceae</taxon>
        <taxon>Bacteriovorax</taxon>
    </lineage>
</organism>
<evidence type="ECO:0000259" key="13">
    <source>
        <dbReference type="Pfam" id="PF01406"/>
    </source>
</evidence>
<feature type="short sequence motif" description="'HIGH' region" evidence="12">
    <location>
        <begin position="31"/>
        <end position="41"/>
    </location>
</feature>
<dbReference type="GO" id="GO:0006423">
    <property type="term" value="P:cysteinyl-tRNA aminoacylation"/>
    <property type="evidence" value="ECO:0007669"/>
    <property type="project" value="UniProtKB-UniRule"/>
</dbReference>
<dbReference type="PANTHER" id="PTHR10890">
    <property type="entry name" value="CYSTEINYL-TRNA SYNTHETASE"/>
    <property type="match status" value="1"/>
</dbReference>
<dbReference type="GO" id="GO:0005524">
    <property type="term" value="F:ATP binding"/>
    <property type="evidence" value="ECO:0007669"/>
    <property type="project" value="UniProtKB-UniRule"/>
</dbReference>
<evidence type="ECO:0000259" key="14">
    <source>
        <dbReference type="Pfam" id="PF09190"/>
    </source>
</evidence>
<dbReference type="SUPFAM" id="SSF47323">
    <property type="entry name" value="Anticodon-binding domain of a subclass of class I aminoacyl-tRNA synthetases"/>
    <property type="match status" value="1"/>
</dbReference>
<proteinExistence type="inferred from homology"/>
<dbReference type="GO" id="GO:0004817">
    <property type="term" value="F:cysteine-tRNA ligase activity"/>
    <property type="evidence" value="ECO:0007669"/>
    <property type="project" value="UniProtKB-UniRule"/>
</dbReference>
<dbReference type="EC" id="6.1.1.16" evidence="12"/>
<accession>A0A2K9NR86</accession>
<reference evidence="16 17" key="1">
    <citation type="submission" date="2018-01" db="EMBL/GenBank/DDBJ databases">
        <title>Complete genome sequence of Bacteriovorax stolpii DSM12778.</title>
        <authorList>
            <person name="Tang B."/>
            <person name="Chang J."/>
        </authorList>
    </citation>
    <scope>NUCLEOTIDE SEQUENCE [LARGE SCALE GENOMIC DNA]</scope>
    <source>
        <strain evidence="16 17">DSM 12778</strain>
    </source>
</reference>
<evidence type="ECO:0000256" key="11">
    <source>
        <dbReference type="ARBA" id="ARBA00023146"/>
    </source>
</evidence>
<comment type="subunit">
    <text evidence="3 12">Monomer.</text>
</comment>
<sequence length="484" mass="55078">MEILVFNNLTRSKEVFKPIDSNQVKFYSCGPTTYNFLHVGNARALVVGDLFHRTMKTLGYNVKFVRNYTDVDDKILEAARQRGIHPKQHADEFIRECNTDMECLGMLPATVTPTVSETMPEIIQMIEDLIKNGYAYTVAKDGGQEVLYNVPKFKDYGKLSKVHLESLQHGIRVETDGHKKHPSDFVLWKPAKPEEGWSWDSPWGKGRPGWHIECSAMAKKHLGKTIDLHHGGVDLLFPHHENEIAQSEAANGCPFCNNWAHNEFLNFGSEKMSKSLGNVVTIRKFTETYSGAILRHILLSVHYRSKLEWTEDSITRAIGEIERIHEFVIHLFGEHKKGTTPASEVEKVKKAHEDIKREMANDFNVPGAMGVFFGLIKDYNRMAKDGYSDDYAFELTEVVNFMKAATGLIHDYPEEILRQLNMARKALSGTTGAGEAEIEELLVQRKEARTAKDWTKSDEIRNRLNELGVVVKDNPDGTYTWSYK</sequence>
<dbReference type="AlphaFoldDB" id="A0A2K9NR86"/>
<dbReference type="PANTHER" id="PTHR10890:SF3">
    <property type="entry name" value="CYSTEINE--TRNA LIGASE, CYTOPLASMIC"/>
    <property type="match status" value="1"/>
</dbReference>
<dbReference type="InterPro" id="IPR014729">
    <property type="entry name" value="Rossmann-like_a/b/a_fold"/>
</dbReference>
<comment type="subcellular location">
    <subcellularLocation>
        <location evidence="1 12">Cytoplasm</location>
    </subcellularLocation>
</comment>
<comment type="similarity">
    <text evidence="2 12">Belongs to the class-I aminoacyl-tRNA synthetase family.</text>
</comment>
<keyword evidence="9 12" id="KW-0067">ATP-binding</keyword>
<dbReference type="SUPFAM" id="SSF52374">
    <property type="entry name" value="Nucleotidylyl transferase"/>
    <property type="match status" value="1"/>
</dbReference>
<dbReference type="HAMAP" id="MF_00041">
    <property type="entry name" value="Cys_tRNA_synth"/>
    <property type="match status" value="1"/>
</dbReference>
<dbReference type="InterPro" id="IPR015273">
    <property type="entry name" value="Cys-tRNA-synt_Ia_DALR"/>
</dbReference>
<gene>
    <name evidence="12" type="primary">cysS</name>
    <name evidence="16" type="ORF">C0V70_07975</name>
</gene>
<evidence type="ECO:0000256" key="5">
    <source>
        <dbReference type="ARBA" id="ARBA00022598"/>
    </source>
</evidence>
<evidence type="ECO:0000256" key="1">
    <source>
        <dbReference type="ARBA" id="ARBA00004496"/>
    </source>
</evidence>
<evidence type="ECO:0000256" key="6">
    <source>
        <dbReference type="ARBA" id="ARBA00022723"/>
    </source>
</evidence>
<dbReference type="PRINTS" id="PR00983">
    <property type="entry name" value="TRNASYNTHCYS"/>
</dbReference>
<dbReference type="Gene3D" id="3.40.50.620">
    <property type="entry name" value="HUPs"/>
    <property type="match status" value="1"/>
</dbReference>
<feature type="binding site" evidence="12">
    <location>
        <position position="239"/>
    </location>
    <ligand>
        <name>Zn(2+)</name>
        <dbReference type="ChEBI" id="CHEBI:29105"/>
    </ligand>
</feature>
<dbReference type="CDD" id="cd00672">
    <property type="entry name" value="CysRS_core"/>
    <property type="match status" value="1"/>
</dbReference>
<keyword evidence="11 12" id="KW-0030">Aminoacyl-tRNA synthetase</keyword>
<dbReference type="InterPro" id="IPR032678">
    <property type="entry name" value="tRNA-synt_1_cat_dom"/>
</dbReference>
<evidence type="ECO:0000256" key="8">
    <source>
        <dbReference type="ARBA" id="ARBA00022833"/>
    </source>
</evidence>
<evidence type="ECO:0000256" key="2">
    <source>
        <dbReference type="ARBA" id="ARBA00005594"/>
    </source>
</evidence>
<evidence type="ECO:0000259" key="15">
    <source>
        <dbReference type="Pfam" id="PF23493"/>
    </source>
</evidence>
<keyword evidence="4 12" id="KW-0963">Cytoplasm</keyword>
<dbReference type="EMBL" id="CP025704">
    <property type="protein sequence ID" value="AUN98046.1"/>
    <property type="molecule type" value="Genomic_DNA"/>
</dbReference>
<dbReference type="Pfam" id="PF01406">
    <property type="entry name" value="tRNA-synt_1e"/>
    <property type="match status" value="1"/>
</dbReference>
<name>A0A2K9NR86_BACTC</name>
<keyword evidence="8 12" id="KW-0862">Zinc</keyword>
<protein>
    <recommendedName>
        <fullName evidence="12">Cysteine--tRNA ligase</fullName>
        <ecNumber evidence="12">6.1.1.16</ecNumber>
    </recommendedName>
    <alternativeName>
        <fullName evidence="12">Cysteinyl-tRNA synthetase</fullName>
        <shortName evidence="12">CysRS</shortName>
    </alternativeName>
</protein>
<evidence type="ECO:0000256" key="4">
    <source>
        <dbReference type="ARBA" id="ARBA00022490"/>
    </source>
</evidence>
<keyword evidence="17" id="KW-1185">Reference proteome</keyword>
<keyword evidence="5 12" id="KW-0436">Ligase</keyword>
<dbReference type="GO" id="GO:0008270">
    <property type="term" value="F:zinc ion binding"/>
    <property type="evidence" value="ECO:0007669"/>
    <property type="project" value="UniProtKB-UniRule"/>
</dbReference>
<dbReference type="Pfam" id="PF23493">
    <property type="entry name" value="CysS_C"/>
    <property type="match status" value="1"/>
</dbReference>
<keyword evidence="10 12" id="KW-0648">Protein biosynthesis</keyword>
<feature type="binding site" evidence="12">
    <location>
        <position position="29"/>
    </location>
    <ligand>
        <name>Zn(2+)</name>
        <dbReference type="ChEBI" id="CHEBI:29105"/>
    </ligand>
</feature>
<dbReference type="Gene3D" id="1.20.120.1910">
    <property type="entry name" value="Cysteine-tRNA ligase, C-terminal anti-codon recognition domain"/>
    <property type="match status" value="1"/>
</dbReference>
<feature type="binding site" evidence="12">
    <location>
        <position position="243"/>
    </location>
    <ligand>
        <name>Zn(2+)</name>
        <dbReference type="ChEBI" id="CHEBI:29105"/>
    </ligand>
</feature>
<evidence type="ECO:0000256" key="12">
    <source>
        <dbReference type="HAMAP-Rule" id="MF_00041"/>
    </source>
</evidence>
<evidence type="ECO:0000313" key="16">
    <source>
        <dbReference type="EMBL" id="AUN98046.1"/>
    </source>
</evidence>
<evidence type="ECO:0000256" key="7">
    <source>
        <dbReference type="ARBA" id="ARBA00022741"/>
    </source>
</evidence>
<feature type="binding site" evidence="12">
    <location>
        <position position="214"/>
    </location>
    <ligand>
        <name>Zn(2+)</name>
        <dbReference type="ChEBI" id="CHEBI:29105"/>
    </ligand>
</feature>
<evidence type="ECO:0000256" key="3">
    <source>
        <dbReference type="ARBA" id="ARBA00011245"/>
    </source>
</evidence>
<feature type="short sequence motif" description="'KMSKS' region" evidence="12">
    <location>
        <begin position="271"/>
        <end position="275"/>
    </location>
</feature>
<comment type="cofactor">
    <cofactor evidence="12">
        <name>Zn(2+)</name>
        <dbReference type="ChEBI" id="CHEBI:29105"/>
    </cofactor>
    <text evidence="12">Binds 1 zinc ion per subunit.</text>
</comment>
<dbReference type="InterPro" id="IPR056411">
    <property type="entry name" value="CysS_C"/>
</dbReference>
<feature type="domain" description="Cysteinyl-tRNA ligase anticodon binding" evidence="15">
    <location>
        <begin position="435"/>
        <end position="479"/>
    </location>
</feature>
<dbReference type="GO" id="GO:0005829">
    <property type="term" value="C:cytosol"/>
    <property type="evidence" value="ECO:0007669"/>
    <property type="project" value="TreeGrafter"/>
</dbReference>
<feature type="domain" description="Cysteinyl-tRNA synthetase class Ia DALR" evidence="14">
    <location>
        <begin position="358"/>
        <end position="400"/>
    </location>
</feature>
<feature type="binding site" evidence="12">
    <location>
        <position position="274"/>
    </location>
    <ligand>
        <name>ATP</name>
        <dbReference type="ChEBI" id="CHEBI:30616"/>
    </ligand>
</feature>
<comment type="catalytic activity">
    <reaction evidence="12">
        <text>tRNA(Cys) + L-cysteine + ATP = L-cysteinyl-tRNA(Cys) + AMP + diphosphate</text>
        <dbReference type="Rhea" id="RHEA:17773"/>
        <dbReference type="Rhea" id="RHEA-COMP:9661"/>
        <dbReference type="Rhea" id="RHEA-COMP:9679"/>
        <dbReference type="ChEBI" id="CHEBI:30616"/>
        <dbReference type="ChEBI" id="CHEBI:33019"/>
        <dbReference type="ChEBI" id="CHEBI:35235"/>
        <dbReference type="ChEBI" id="CHEBI:78442"/>
        <dbReference type="ChEBI" id="CHEBI:78517"/>
        <dbReference type="ChEBI" id="CHEBI:456215"/>
        <dbReference type="EC" id="6.1.1.16"/>
    </reaction>
</comment>
<feature type="domain" description="tRNA synthetases class I catalytic" evidence="13">
    <location>
        <begin position="16"/>
        <end position="317"/>
    </location>
</feature>
<dbReference type="Proteomes" id="UP000235584">
    <property type="component" value="Chromosome"/>
</dbReference>
<keyword evidence="7 12" id="KW-0547">Nucleotide-binding</keyword>
<evidence type="ECO:0000256" key="9">
    <source>
        <dbReference type="ARBA" id="ARBA00022840"/>
    </source>
</evidence>
<dbReference type="InterPro" id="IPR009080">
    <property type="entry name" value="tRNAsynth_Ia_anticodon-bd"/>
</dbReference>
<dbReference type="Pfam" id="PF09190">
    <property type="entry name" value="DALR_2"/>
    <property type="match status" value="1"/>
</dbReference>